<dbReference type="AlphaFoldDB" id="A0A1R4G2J1"/>
<dbReference type="PANTHER" id="PTHR42736:SF1">
    <property type="entry name" value="PROTEIN-GLUTAMINE GAMMA-GLUTAMYLTRANSFERASE"/>
    <property type="match status" value="1"/>
</dbReference>
<feature type="domain" description="Transglutaminase-like" evidence="3">
    <location>
        <begin position="483"/>
        <end position="552"/>
    </location>
</feature>
<dbReference type="RefSeq" id="WP_086992074.1">
    <property type="nucleotide sequence ID" value="NZ_FUHU01000036.1"/>
</dbReference>
<dbReference type="Gene3D" id="3.10.620.30">
    <property type="match status" value="1"/>
</dbReference>
<keyword evidence="4" id="KW-0645">Protease</keyword>
<keyword evidence="4" id="KW-0378">Hydrolase</keyword>
<feature type="transmembrane region" description="Helical" evidence="2">
    <location>
        <begin position="159"/>
        <end position="178"/>
    </location>
</feature>
<proteinExistence type="predicted"/>
<dbReference type="Pfam" id="PF01841">
    <property type="entry name" value="Transglut_core"/>
    <property type="match status" value="1"/>
</dbReference>
<dbReference type="GeneID" id="303173205"/>
<feature type="transmembrane region" description="Helical" evidence="2">
    <location>
        <begin position="214"/>
        <end position="232"/>
    </location>
</feature>
<dbReference type="SUPFAM" id="SSF54001">
    <property type="entry name" value="Cysteine proteinases"/>
    <property type="match status" value="1"/>
</dbReference>
<dbReference type="InterPro" id="IPR052901">
    <property type="entry name" value="Bact_TGase-like"/>
</dbReference>
<dbReference type="InterPro" id="IPR038765">
    <property type="entry name" value="Papain-like_cys_pep_sf"/>
</dbReference>
<feature type="transmembrane region" description="Helical" evidence="2">
    <location>
        <begin position="184"/>
        <end position="202"/>
    </location>
</feature>
<protein>
    <submittedName>
        <fullName evidence="4">Transglutaminase-like enzymes, putative cysteine proteases</fullName>
    </submittedName>
</protein>
<feature type="transmembrane region" description="Helical" evidence="2">
    <location>
        <begin position="78"/>
        <end position="98"/>
    </location>
</feature>
<evidence type="ECO:0000259" key="3">
    <source>
        <dbReference type="SMART" id="SM00460"/>
    </source>
</evidence>
<reference evidence="4 5" key="1">
    <citation type="submission" date="2017-02" db="EMBL/GenBank/DDBJ databases">
        <authorList>
            <person name="Peterson S.W."/>
        </authorList>
    </citation>
    <scope>NUCLEOTIDE SEQUENCE [LARGE SCALE GENOMIC DNA]</scope>
    <source>
        <strain evidence="4 5">LMG 22410</strain>
    </source>
</reference>
<dbReference type="Proteomes" id="UP000195787">
    <property type="component" value="Unassembled WGS sequence"/>
</dbReference>
<dbReference type="EMBL" id="FUHU01000036">
    <property type="protein sequence ID" value="SJM62325.1"/>
    <property type="molecule type" value="Genomic_DNA"/>
</dbReference>
<feature type="transmembrane region" description="Helical" evidence="2">
    <location>
        <begin position="48"/>
        <end position="66"/>
    </location>
</feature>
<evidence type="ECO:0000313" key="4">
    <source>
        <dbReference type="EMBL" id="SJM62325.1"/>
    </source>
</evidence>
<dbReference type="GO" id="GO:0006508">
    <property type="term" value="P:proteolysis"/>
    <property type="evidence" value="ECO:0007669"/>
    <property type="project" value="UniProtKB-KW"/>
</dbReference>
<evidence type="ECO:0000256" key="1">
    <source>
        <dbReference type="SAM" id="MobiDB-lite"/>
    </source>
</evidence>
<sequence length="781" mass="82426">MTDRRAATRTRAADGRESGSVALAFAGVLFALAISSVLTASSAFTSGWIIPAAGMAAVMVLVGLAVRQLTRSSFNGRVTAWWLQALVAIAMLLGLEAAKSGFSTGPWETAKSFGESFAYGIGNIAWYHSVPIVVGETVLPAILSAVALIVLLNDLVMRVVRVPALAAVWLFLPLLLPMQLPVEISILPVIAVAVLFALALMLSSKTGVRMRRHGLVAVAAVTAAVVALPLLVPNPRDAGIAAPDWLTQEGQGVFPPAVPLLSTDIDLAANLKRPQAVDVLQYTSDTGMGTYLQLTTLGDASQGGFTAFPEGSSDARLPEGDDIENGIAWFSQTTVTMTSLGMRSDSLPIAPGQPKDVTTSLDYAFDPVTEAYSLSTSRDRIPEGTEWTSSGMARLGLAGQVTISGFPATAPEPGLPLTDLPDELSGLRDMAAEIVTDSDGTDLDMVMALIEFFTDNTWQYSEEIPFAGFGDDADGQWSALLEFLEARVGYCVHYATAFAALARALDIPSRVSVGFLPGMMSDGIYTVTTNDMHAWTEVYIQGIGWMIVDVTPPVAAGQLQASDLGDNPFGPNGTEPTPFDPSESSTTPSDSPSASASDPSDSPSDSAEPSLAPDQPGDESSALPTATDDAGELDEPTRMHPGWIVTLLLLLVLLLPMAARGGQRLAHMRGGAAGAWREIVATGVDAGVDVPQHATPRLVVQAMQPRLSDDGLEALQRMRSAAESAAFGPPDAPVDPVSDEAKADAELVSRELWRRVRGPEALLRRMLPMSLLPEPLRSKQT</sequence>
<keyword evidence="2" id="KW-1133">Transmembrane helix</keyword>
<name>A0A1R4G2J1_9MICO</name>
<dbReference type="InterPro" id="IPR021878">
    <property type="entry name" value="TgpA_N"/>
</dbReference>
<feature type="transmembrane region" description="Helical" evidence="2">
    <location>
        <begin position="642"/>
        <end position="659"/>
    </location>
</feature>
<keyword evidence="2" id="KW-0812">Transmembrane</keyword>
<feature type="transmembrane region" description="Helical" evidence="2">
    <location>
        <begin position="132"/>
        <end position="152"/>
    </location>
</feature>
<feature type="transmembrane region" description="Helical" evidence="2">
    <location>
        <begin position="21"/>
        <end position="42"/>
    </location>
</feature>
<dbReference type="SMART" id="SM00460">
    <property type="entry name" value="TGc"/>
    <property type="match status" value="1"/>
</dbReference>
<feature type="region of interest" description="Disordered" evidence="1">
    <location>
        <begin position="559"/>
        <end position="637"/>
    </location>
</feature>
<gene>
    <name evidence="4" type="ORF">CZ674_08260</name>
</gene>
<dbReference type="GO" id="GO:0008233">
    <property type="term" value="F:peptidase activity"/>
    <property type="evidence" value="ECO:0007669"/>
    <property type="project" value="UniProtKB-KW"/>
</dbReference>
<evidence type="ECO:0000313" key="5">
    <source>
        <dbReference type="Proteomes" id="UP000195787"/>
    </source>
</evidence>
<dbReference type="OrthoDB" id="9804023at2"/>
<keyword evidence="5" id="KW-1185">Reference proteome</keyword>
<keyword evidence="2" id="KW-0472">Membrane</keyword>
<dbReference type="InterPro" id="IPR002931">
    <property type="entry name" value="Transglutaminase-like"/>
</dbReference>
<dbReference type="Pfam" id="PF11992">
    <property type="entry name" value="TgpA_N"/>
    <property type="match status" value="1"/>
</dbReference>
<accession>A0A1R4G2J1</accession>
<evidence type="ECO:0000256" key="2">
    <source>
        <dbReference type="SAM" id="Phobius"/>
    </source>
</evidence>
<dbReference type="PANTHER" id="PTHR42736">
    <property type="entry name" value="PROTEIN-GLUTAMINE GAMMA-GLUTAMYLTRANSFERASE"/>
    <property type="match status" value="1"/>
</dbReference>
<feature type="compositionally biased region" description="Low complexity" evidence="1">
    <location>
        <begin position="574"/>
        <end position="614"/>
    </location>
</feature>
<organism evidence="4 5">
    <name type="scientific">Agrococcus casei LMG 22410</name>
    <dbReference type="NCBI Taxonomy" id="1255656"/>
    <lineage>
        <taxon>Bacteria</taxon>
        <taxon>Bacillati</taxon>
        <taxon>Actinomycetota</taxon>
        <taxon>Actinomycetes</taxon>
        <taxon>Micrococcales</taxon>
        <taxon>Microbacteriaceae</taxon>
        <taxon>Agrococcus</taxon>
    </lineage>
</organism>